<feature type="region of interest" description="Disordered" evidence="11">
    <location>
        <begin position="3654"/>
        <end position="3717"/>
    </location>
</feature>
<keyword evidence="6" id="KW-0863">Zinc-finger</keyword>
<dbReference type="GO" id="GO:0008270">
    <property type="term" value="F:zinc ion binding"/>
    <property type="evidence" value="ECO:0007669"/>
    <property type="project" value="UniProtKB-KW"/>
</dbReference>
<feature type="compositionally biased region" description="Basic and acidic residues" evidence="11">
    <location>
        <begin position="2500"/>
        <end position="2513"/>
    </location>
</feature>
<dbReference type="VEuPathDB" id="PlasmoDB:PCOAH_00053440"/>
<evidence type="ECO:0000256" key="9">
    <source>
        <dbReference type="ARBA" id="ARBA00046341"/>
    </source>
</evidence>
<feature type="region of interest" description="Disordered" evidence="11">
    <location>
        <begin position="1624"/>
        <end position="1657"/>
    </location>
</feature>
<keyword evidence="7" id="KW-0833">Ubl conjugation pathway</keyword>
<dbReference type="SMART" id="SM00396">
    <property type="entry name" value="ZnF_UBR1"/>
    <property type="match status" value="1"/>
</dbReference>
<feature type="compositionally biased region" description="Basic and acidic residues" evidence="11">
    <location>
        <begin position="1909"/>
        <end position="1922"/>
    </location>
</feature>
<keyword evidence="8" id="KW-0862">Zinc</keyword>
<dbReference type="Pfam" id="PF18995">
    <property type="entry name" value="PRT6_C"/>
    <property type="match status" value="1"/>
</dbReference>
<feature type="compositionally biased region" description="Basic and acidic residues" evidence="11">
    <location>
        <begin position="3139"/>
        <end position="3151"/>
    </location>
</feature>
<comment type="similarity">
    <text evidence="9">Belongs to the E3 ubiquitin-protein ligase UBR1-like family.</text>
</comment>
<feature type="compositionally biased region" description="Low complexity" evidence="11">
    <location>
        <begin position="1568"/>
        <end position="1581"/>
    </location>
</feature>
<dbReference type="RefSeq" id="XP_019917720.1">
    <property type="nucleotide sequence ID" value="XM_020062124.1"/>
</dbReference>
<dbReference type="Proteomes" id="UP000092716">
    <property type="component" value="Chromosome 14"/>
</dbReference>
<evidence type="ECO:0000313" key="14">
    <source>
        <dbReference type="Proteomes" id="UP000092716"/>
    </source>
</evidence>
<comment type="catalytic activity">
    <reaction evidence="1">
        <text>S-ubiquitinyl-[E2 ubiquitin-conjugating enzyme]-L-cysteine + [acceptor protein]-L-lysine = [E2 ubiquitin-conjugating enzyme]-L-cysteine + N(6)-ubiquitinyl-[acceptor protein]-L-lysine.</text>
        <dbReference type="EC" id="2.3.2.27"/>
    </reaction>
</comment>
<feature type="region of interest" description="Disordered" evidence="11">
    <location>
        <begin position="477"/>
        <end position="536"/>
    </location>
</feature>
<feature type="zinc finger region" description="UBR-type" evidence="10">
    <location>
        <begin position="64"/>
        <end position="133"/>
    </location>
</feature>
<dbReference type="GeneID" id="30912078"/>
<feature type="compositionally biased region" description="Basic and acidic residues" evidence="11">
    <location>
        <begin position="2075"/>
        <end position="2094"/>
    </location>
</feature>
<feature type="compositionally biased region" description="Polar residues" evidence="11">
    <location>
        <begin position="4053"/>
        <end position="4065"/>
    </location>
</feature>
<name>A0A1B1E7P6_9APIC</name>
<dbReference type="PROSITE" id="PS51157">
    <property type="entry name" value="ZF_UBR"/>
    <property type="match status" value="1"/>
</dbReference>
<evidence type="ECO:0000313" key="13">
    <source>
        <dbReference type="EMBL" id="ANQ11025.1"/>
    </source>
</evidence>
<dbReference type="InterPro" id="IPR044046">
    <property type="entry name" value="E3_ligase_UBR-like_C"/>
</dbReference>
<protein>
    <recommendedName>
        <fullName evidence="3">RING-type E3 ubiquitin transferase</fullName>
        <ecNumber evidence="3">2.3.2.27</ecNumber>
    </recommendedName>
</protein>
<feature type="compositionally biased region" description="Basic and acidic residues" evidence="11">
    <location>
        <begin position="3973"/>
        <end position="3982"/>
    </location>
</feature>
<evidence type="ECO:0000256" key="7">
    <source>
        <dbReference type="ARBA" id="ARBA00022786"/>
    </source>
</evidence>
<dbReference type="InterPro" id="IPR003126">
    <property type="entry name" value="Znf_UBR"/>
</dbReference>
<feature type="compositionally biased region" description="Low complexity" evidence="11">
    <location>
        <begin position="1411"/>
        <end position="1424"/>
    </location>
</feature>
<dbReference type="PANTHER" id="PTHR38924">
    <property type="entry name" value="ASPARAGINE AND ASPARTATE RICH PROTEIN 1"/>
    <property type="match status" value="1"/>
</dbReference>
<feature type="region of interest" description="Disordered" evidence="11">
    <location>
        <begin position="2444"/>
        <end position="2465"/>
    </location>
</feature>
<feature type="compositionally biased region" description="Basic and acidic residues" evidence="11">
    <location>
        <begin position="2582"/>
        <end position="2594"/>
    </location>
</feature>
<feature type="compositionally biased region" description="Low complexity" evidence="11">
    <location>
        <begin position="1312"/>
        <end position="1327"/>
    </location>
</feature>
<feature type="region of interest" description="Disordered" evidence="11">
    <location>
        <begin position="1909"/>
        <end position="1928"/>
    </location>
</feature>
<feature type="region of interest" description="Disordered" evidence="11">
    <location>
        <begin position="2244"/>
        <end position="2266"/>
    </location>
</feature>
<gene>
    <name evidence="13" type="ORF">PCOAH_00053440</name>
</gene>
<feature type="region of interest" description="Disordered" evidence="11">
    <location>
        <begin position="1357"/>
        <end position="1424"/>
    </location>
</feature>
<accession>A0A1B1E7P6</accession>
<keyword evidence="14" id="KW-1185">Reference proteome</keyword>
<feature type="compositionally biased region" description="Basic residues" evidence="11">
    <location>
        <begin position="4108"/>
        <end position="4117"/>
    </location>
</feature>
<feature type="region of interest" description="Disordered" evidence="11">
    <location>
        <begin position="3213"/>
        <end position="3236"/>
    </location>
</feature>
<dbReference type="OrthoDB" id="26387at2759"/>
<feature type="compositionally biased region" description="Acidic residues" evidence="11">
    <location>
        <begin position="1366"/>
        <end position="1380"/>
    </location>
</feature>
<feature type="region of interest" description="Disordered" evidence="11">
    <location>
        <begin position="3766"/>
        <end position="3785"/>
    </location>
</feature>
<feature type="compositionally biased region" description="Low complexity" evidence="11">
    <location>
        <begin position="2120"/>
        <end position="2134"/>
    </location>
</feature>
<evidence type="ECO:0000256" key="2">
    <source>
        <dbReference type="ARBA" id="ARBA00004906"/>
    </source>
</evidence>
<dbReference type="PANTHER" id="PTHR38924:SF2">
    <property type="entry name" value="CHROMOSOME UNDETERMINED SCAFFOLD_10, WHOLE GENOME SHOTGUN SEQUENCE"/>
    <property type="match status" value="1"/>
</dbReference>
<organism evidence="13 14">
    <name type="scientific">Plasmodium coatneyi</name>
    <dbReference type="NCBI Taxonomy" id="208452"/>
    <lineage>
        <taxon>Eukaryota</taxon>
        <taxon>Sar</taxon>
        <taxon>Alveolata</taxon>
        <taxon>Apicomplexa</taxon>
        <taxon>Aconoidasida</taxon>
        <taxon>Haemosporida</taxon>
        <taxon>Plasmodiidae</taxon>
        <taxon>Plasmodium</taxon>
    </lineage>
</organism>
<feature type="compositionally biased region" description="Basic and acidic residues" evidence="11">
    <location>
        <begin position="3656"/>
        <end position="3665"/>
    </location>
</feature>
<evidence type="ECO:0000256" key="8">
    <source>
        <dbReference type="ARBA" id="ARBA00022833"/>
    </source>
</evidence>
<evidence type="ECO:0000256" key="6">
    <source>
        <dbReference type="ARBA" id="ARBA00022771"/>
    </source>
</evidence>
<feature type="compositionally biased region" description="Basic and acidic residues" evidence="11">
    <location>
        <begin position="3990"/>
        <end position="4001"/>
    </location>
</feature>
<evidence type="ECO:0000256" key="11">
    <source>
        <dbReference type="SAM" id="MobiDB-lite"/>
    </source>
</evidence>
<dbReference type="Gene3D" id="2.10.110.30">
    <property type="match status" value="1"/>
</dbReference>
<feature type="compositionally biased region" description="Low complexity" evidence="11">
    <location>
        <begin position="3772"/>
        <end position="3783"/>
    </location>
</feature>
<feature type="region of interest" description="Disordered" evidence="11">
    <location>
        <begin position="1264"/>
        <end position="1300"/>
    </location>
</feature>
<feature type="compositionally biased region" description="Polar residues" evidence="11">
    <location>
        <begin position="3123"/>
        <end position="3134"/>
    </location>
</feature>
<feature type="compositionally biased region" description="Polar residues" evidence="11">
    <location>
        <begin position="489"/>
        <end position="503"/>
    </location>
</feature>
<feature type="compositionally biased region" description="Polar residues" evidence="11">
    <location>
        <begin position="2249"/>
        <end position="2261"/>
    </location>
</feature>
<feature type="compositionally biased region" description="Low complexity" evidence="11">
    <location>
        <begin position="504"/>
        <end position="523"/>
    </location>
</feature>
<evidence type="ECO:0000259" key="12">
    <source>
        <dbReference type="PROSITE" id="PS51157"/>
    </source>
</evidence>
<evidence type="ECO:0000256" key="10">
    <source>
        <dbReference type="PROSITE-ProRule" id="PRU00508"/>
    </source>
</evidence>
<feature type="compositionally biased region" description="Basic and acidic residues" evidence="11">
    <location>
        <begin position="4029"/>
        <end position="4039"/>
    </location>
</feature>
<dbReference type="CDD" id="cd19673">
    <property type="entry name" value="UBR-box_UBR3"/>
    <property type="match status" value="1"/>
</dbReference>
<feature type="compositionally biased region" description="Low complexity" evidence="11">
    <location>
        <begin position="4086"/>
        <end position="4104"/>
    </location>
</feature>
<feature type="region of interest" description="Disordered" evidence="11">
    <location>
        <begin position="1312"/>
        <end position="1342"/>
    </location>
</feature>
<feature type="region of interest" description="Disordered" evidence="11">
    <location>
        <begin position="2075"/>
        <end position="2136"/>
    </location>
</feature>
<evidence type="ECO:0000256" key="3">
    <source>
        <dbReference type="ARBA" id="ARBA00012483"/>
    </source>
</evidence>
<reference evidence="14" key="1">
    <citation type="submission" date="2016-06" db="EMBL/GenBank/DDBJ databases">
        <title>First high quality genome sequence of Plasmodium coatneyi using continuous long reads from single molecule, real-time sequencing.</title>
        <authorList>
            <person name="Chien J.-T."/>
            <person name="Pakala S.B."/>
            <person name="Geraldo J.A."/>
            <person name="Lapp S.A."/>
            <person name="Barnwell J.W."/>
            <person name="Kissinger J.C."/>
            <person name="Galinski M.R."/>
            <person name="Humphrey J.C."/>
        </authorList>
    </citation>
    <scope>NUCLEOTIDE SEQUENCE [LARGE SCALE GENOMIC DNA]</scope>
    <source>
        <strain evidence="14">Hackeri</strain>
    </source>
</reference>
<feature type="region of interest" description="Disordered" evidence="11">
    <location>
        <begin position="1554"/>
        <end position="1581"/>
    </location>
</feature>
<feature type="region of interest" description="Disordered" evidence="11">
    <location>
        <begin position="3958"/>
        <end position="4117"/>
    </location>
</feature>
<dbReference type="FunFam" id="2.10.110.30:FF:000002">
    <property type="entry name" value="Putative e3 ubiquitin-protein ligase ubr3"/>
    <property type="match status" value="1"/>
</dbReference>
<dbReference type="EC" id="2.3.2.27" evidence="3"/>
<comment type="pathway">
    <text evidence="2">Protein modification; protein ubiquitination.</text>
</comment>
<sequence length="4414" mass="506721">MLEAQPIEEKKGEAQTISKYLRSLYGNGVANKKDVMKHLRRRLYDDPKVEEIYRKLKEIHGNSGICTEQWKEGSFAFKCYNCEGDPTCAICAKCFFASNHRNHVYRLTHTSGGCCDCGDTSWNIKGACFDHRGMEEQHLVDKCILKEDVKNRMKEDLENLVGSLFKEIILKDGYFLSLANAQYIEYALEFFKDLGITSYLFRQIICNVLTGAKIDYLINLHYSFYTAVQRVLYSLYLSLFVHPYFKQRFAFKLAKYYSLVVRVVDSKSYNDNNYLNGLTVQVLTVPEIAYTLVVNNFLNDLIKLIEEFCIYNPTTRCIMFKNLLRSDIEVIIRICVDMKYLLYHNDVIKVLLFNKYIIRKILHLLSLLHRMNSQMRYTKAHIIYEDLSSSYAITIENYLLRVFEPLANFCKREANANFRNLFLLYQLTIESICSLNLFPFSGDSSSDVDTVRPKRRIKRDRPFFRVKKCILSASHRVGPQTDAPAGMPSTATDNVTNDPTNHSTNDATNGATNDTTNDATNDQTKAKQEQPPRRVKHLRSMHSPLVRFFVMILNFDVVKKCIDDVYWYKYIYLRGLRRKKDKTGNSSYTPPRSEAERTHIVRAFLKDFYSVEQTPPETLTKRKDLQQRYEDDGNKIKMRIFHRKPFLNDLQEVKNEKTKAYLEEMKDLEDRYFKWVIQTIDSKEKEEDDKILYRKNIQEKEVKVKCKNDLIEKKIKKKDIEFNEFLEINFQQNRSDIYLNPLYIDLYMRDVFEFLNLFNLKLLKYILYVNVHVLTFIYEIKYGYWVRNGPQMTFQVNEYETSFFFQSDLIGIQFAMIMMNLLPLYEKQTVKIDKGTKTMMRKLFSQYIGSDGRVADDSVLHGFVSGTDSSSKEELTKPGEPFVCGHIERTMEQGGNQPGGICNDIAHHDEDLPTEEQSLIYGKRQPQGGEKKEESSAVCGDDTAECTYRRQSDLTKVVNEKQRIDFDSVYSFLGSYALQRAGEESSVVVKEADGNNPSNGAPRKQKWNDYVKQFMQEKISNPFVILYQLIFKTFRLNLNVKNEQDIYMEVQIHHMKVVHRIFEDIYTGKLSIDSRRINHVFFFQLFYDLLVRLFNELYYFEFSNIPRKTSQEKYKKRGKYYVKKILIQLLASKDFQYFQLEDEFPKQFRHHPSFYELTNKYGYTTHMPRSNVNLIKLNKSAWFLYDAFWPIANYKDFQSANEKCIKEEKASYIGCSRQEDNEYMNFSFVKVQNLLFYAFKRSCLVPMLITIFVVNEDFQRRAEAARGDESDQGGTDRGAVATVDGSAEAATPQRNEPTDVNVAANAQANGALNEGENGEDAPNGDNDNNGDNDDNADSEEFPPGAFVLNEVDLYNLLSQGEGNGTGEEEQGSGEGEDEEAQATFQGGASPEEASPGGEENGVTSTNPQENNPPTDSNTSTTRRNNNTYIIVDDNGENETLFAEILISRNLHNSINMEIVNVTDSHVGEGQTNRTYRQLNAEGLSEIISDIISENNMINDVIVESILENRSGIRYLNQGRDQEGRNVDDNISVEDYTSNEELNITPVEAMNPLQLNLSGGRRDSDRNGRPPGRSFPSTPSNSSLNSTIDIFIKLIKLLSIIMDAAHPFKYLNGFYYSNCTSLGSHSDDQSDGYSDDHSDDLLDDHLDDQAGTEDNCEKRFEQSSDVLNEGHTPEGANPDEENPTLLEGAKEMETKSAPYGQVATRVSSKGANPNTEQMLIFDEIHVLKRERRGKRRTGEDTPSSGVVGCASGSCDACGAPPVGNESNSQTEQKTEKKRTYALNKAAVHNLIRSMSNVNSNEDKCFQKVRNTIITRMKELLSENYDCKNVSSGNQFIEVAKQRQQDLLKMMQDQQLKFSQFLEEELDSDEDILEEAGGALTDQVAGEETSEVTSGPSAVTDVTAVTAAAKKEEARSARKEKKPDDPDDVANCEYEKSKEKNCICVLCKEGMTRNNLLAYICFASHSNLLKKIIKKNKVAFPCKHPAIYTCGHFIHMTCLHNTKIFPSRNAQSQTSSPTKYEFTCPLCRSIANCFVVYIPKRYVSQGDSYRIYDCCERELLLDHSNRNLADLLRRTNRVEELPDEQPEPKLKNRDDTGTSTGVEPPHGGLISSTEEHEMDDNASVASERSFSSSTSANGALDSDIPEEFHFKYMRKGKKNNSKEKAKYFTEEKKEFVPNSSSHNVTYNLYDENKVGDMFNVRFKKLVSRRVLNGFLSYENYELNKKMILREIYLNEGGMYDELYHKGEDSQRSSSGGTNPSGEITPTGEVIPSEEVIPPLGTSGTELYLHKNTLNYGNQEFTFSYKNSNFFYRYRNGFLAYYVSVPLKYIKQVEFFMVRDNHLAQSSPAECKQFYFTAKIDKTEEGKKAVEDESSEGVDVKEEPGTKENVEEVILNYHLDRTLLDFIKSNLKNEGSNIEEAIQKYELPLSSYTSSSNGQVNRLKEEMPDDYSDHHERQMEKRPKIESEVTTNLDGKSVHGALSDYVASVGAPSSKVDMGATNEDDKKGEANGEPHTGEIPPSSEANVSSNVEEEISRSVDLPIGKAPESALESKGDGIGSTLGKERKKEKCLKRRSGRRTIRTIHSGEREEDTKDVEQDNQSTNAAKFQYKCTAKHFKRHNTYRRHLNVGKSWDGVISTNKRYYELYKDTLQNQKLEPLFDMKALRMCIIQLGLITETSWRIFHHNNATFSTLQNHSRNYKKLIDFEYNHKNQDHYEDIDIEEVGVKDVMSLYETVELYPDFLQDWKCVEFVNREEIRRLRREDLFFVNRGYYARCKRERRRGGGAIDLGGVSVGTGASTGISSNALANALLNVVSNVVGNASPIVGQTNLHPTEEKKKKKKVRRKCDALNIKFWRNINTAIEMDKLHWILYNEILVHLFYKNINYVSCNNLIETLVRNFFLHKHELNIVKEKKISNLFNLQLWKNLYNVSFDYVYPYRFTDHNYKRFFNKIKNAHLLNKLAMVPLSVDVLRLFMHFFLNQLLHTPAEIQHFISISLSILSFQIMNEVFIREISKSYVRYIFSSFSPEQVRQNFENIAKYVCINLEEGTYPTKAGNTTCAYISESMLNHESCVNAPPSIKRNDDEKDDTEKFDDEEKIQYQMFHTFIFDHFVGEDIPNEQEGADSPNDQPSVNNSSGGAPIKGKEPPRRERDKWMDRINPMELFQEVKKLSYHFNQAEIKLLKDCIQQNDILAGCTHGKEENVEKSPEQARRKIGHTWEETQREDNHSDGLEKTKPDEANREKKKKLFILHETMKKLVQMNEFKRKTKKLMLLLCEMNDEYMKHMYFNGSMPINIFLSTNFTKYDQFFKEYYPFVYNRRRNSKWGSFHVLYENRLPHMRESKKGPLMKNKAVMKRDYNYLTSSSSGCGSGSGGATQMENESNQYTCKSPPGCTSSYKRDIFEEQEVQSKSLGSAAMSNSREGLLTAAKLHANRSTEYLEEPHLPNELNLFKYKLYNTANEEISDHYLTNGAEENSFDPKMKNHDFEFRHVNLVSQLRCKFEDVPYVNHLFYMYNVYQNLFSLRVIKRIHDMREKEAEILSEQFLLTRVGDDIADGVPAEVNFSDASFNSNESIHFSDKESTGEKCHKCEEEDRYDEGGVTADAITASFGVLNEILDVGELIKDMKKSKKRRRKIKKNKYADDLLVNFFHKSVKMVKGAKNQDGKEKKGLLTTLGGRKSSGGTSISSALGTFLQRDSKSASQVQNSREDGAENPPADVFVDPHDMKRVDISQMVQPDKGGIIQNAENMLNDRIDGYDSCGGDRPNGGSHTGCHAYSTSDTSDTSDSSFNSQGSLDFRSLHDENASSSDLDNTLFRRRIHEKNNPPDSFVDFMTRKKYASMKNKLKNCKMDFYKYKDVNKMLRYHMLLKANGLNRTFFYNIRRIYSYVYNLYDFIPLYLVQNILLHFHGGQKEARKYYHVGDTCGGSTHPEDGEYQFSKYTDAFFRTKRWKRKYAKHRDRINGYHAKGEGTGTSVVRTDYRGGHESRSSNPAEGKPTREEVYKDPSEGVPHFDSTQRETFGELPTDAPTDAPEEANRKGSEKDSNSTSYEVNKKIKTQHSSSGKSDSMTSLFGVGGKEDPQAARPHGGSSGVRSGVGSSSPSDCFSGASAKTRGSKRTGRRSFHAGDLNGEHLLSVKKIFYIFYHYLKSNHFIDGKNPCTKLYRRFLKNYIKSANVYLHFVAYMLFSIYDCNALAKKYLDYIHLHSDLGKYNIFLHMLNVNPQFDQIYTYPTMQLIFHPYFYQMYQMYKYLKIDAEPVLPHHFYENLDKFISSSSLFQPSRNYFTMIKRYFKSKCVNCSKSPTIILICLFCGSTICLQESDNVRIPLSESIGKCGYHTTICGGDQALYLCLNVSSVLFSSEHRFGLVSGPYVDKNGDVDPRLKRGKNLYLSPHKMNRIYEIIVNSAVDVEIYKQTQKSD</sequence>
<evidence type="ECO:0000256" key="1">
    <source>
        <dbReference type="ARBA" id="ARBA00000900"/>
    </source>
</evidence>
<feature type="compositionally biased region" description="Basic residues" evidence="11">
    <location>
        <begin position="2566"/>
        <end position="2579"/>
    </location>
</feature>
<dbReference type="Pfam" id="PF02207">
    <property type="entry name" value="zf-UBR"/>
    <property type="match status" value="1"/>
</dbReference>
<evidence type="ECO:0000256" key="5">
    <source>
        <dbReference type="ARBA" id="ARBA00022723"/>
    </source>
</evidence>
<proteinExistence type="inferred from homology"/>
<feature type="compositionally biased region" description="Basic and acidic residues" evidence="11">
    <location>
        <begin position="1633"/>
        <end position="1647"/>
    </location>
</feature>
<feature type="region of interest" description="Disordered" evidence="11">
    <location>
        <begin position="2489"/>
        <end position="2597"/>
    </location>
</feature>
<evidence type="ECO:0000256" key="4">
    <source>
        <dbReference type="ARBA" id="ARBA00022679"/>
    </source>
</evidence>
<dbReference type="GO" id="GO:0061630">
    <property type="term" value="F:ubiquitin protein ligase activity"/>
    <property type="evidence" value="ECO:0007669"/>
    <property type="project" value="UniProtKB-EC"/>
</dbReference>
<feature type="compositionally biased region" description="Basic and acidic residues" evidence="11">
    <location>
        <begin position="2444"/>
        <end position="2464"/>
    </location>
</feature>
<feature type="compositionally biased region" description="Polar residues" evidence="11">
    <location>
        <begin position="3676"/>
        <end position="3685"/>
    </location>
</feature>
<feature type="region of interest" description="Disordered" evidence="11">
    <location>
        <begin position="3113"/>
        <end position="3151"/>
    </location>
</feature>
<feature type="compositionally biased region" description="Acidic residues" evidence="11">
    <location>
        <begin position="1328"/>
        <end position="1340"/>
    </location>
</feature>
<feature type="domain" description="UBR-type" evidence="12">
    <location>
        <begin position="64"/>
        <end position="133"/>
    </location>
</feature>
<keyword evidence="4" id="KW-0808">Transferase</keyword>
<dbReference type="KEGG" id="pcot:PCOAH_00053440"/>
<keyword evidence="5" id="KW-0479">Metal-binding</keyword>
<dbReference type="EMBL" id="CP016252">
    <property type="protein sequence ID" value="ANQ11025.1"/>
    <property type="molecule type" value="Genomic_DNA"/>
</dbReference>